<dbReference type="InterPro" id="IPR013325">
    <property type="entry name" value="RNA_pol_sigma_r2"/>
</dbReference>
<feature type="domain" description="RNA polymerase sigma-70 region 2" evidence="1">
    <location>
        <begin position="13"/>
        <end position="73"/>
    </location>
</feature>
<sequence length="193" mass="22449">MSTVSDAQFEEAVKQWTPKLISMSYKVHVPYMEREDLEQELKLILLKCLQKYDPERGVTFHTFFHRACWNKITTLTEYANRHYGPEKKGLSMDVMFDGDEEDGPLSRDMGKLCKTVDDSLELQLEILGFQDLEIPYMLGRMDFMSLASTAKAYEVDEKALKRVRYRAKKRIAVLRNTTDYSCGLRLEVIGEKV</sequence>
<name>A0A0F9U5D4_9ZZZZ</name>
<dbReference type="Pfam" id="PF04542">
    <property type="entry name" value="Sigma70_r2"/>
    <property type="match status" value="1"/>
</dbReference>
<evidence type="ECO:0000313" key="2">
    <source>
        <dbReference type="EMBL" id="KKN86804.1"/>
    </source>
</evidence>
<evidence type="ECO:0000259" key="1">
    <source>
        <dbReference type="Pfam" id="PF04542"/>
    </source>
</evidence>
<dbReference type="GO" id="GO:0003700">
    <property type="term" value="F:DNA-binding transcription factor activity"/>
    <property type="evidence" value="ECO:0007669"/>
    <property type="project" value="InterPro"/>
</dbReference>
<dbReference type="InterPro" id="IPR007627">
    <property type="entry name" value="RNA_pol_sigma70_r2"/>
</dbReference>
<protein>
    <recommendedName>
        <fullName evidence="1">RNA polymerase sigma-70 region 2 domain-containing protein</fullName>
    </recommendedName>
</protein>
<organism evidence="2">
    <name type="scientific">marine sediment metagenome</name>
    <dbReference type="NCBI Taxonomy" id="412755"/>
    <lineage>
        <taxon>unclassified sequences</taxon>
        <taxon>metagenomes</taxon>
        <taxon>ecological metagenomes</taxon>
    </lineage>
</organism>
<dbReference type="SUPFAM" id="SSF88946">
    <property type="entry name" value="Sigma2 domain of RNA polymerase sigma factors"/>
    <property type="match status" value="1"/>
</dbReference>
<accession>A0A0F9U5D4</accession>
<dbReference type="AlphaFoldDB" id="A0A0F9U5D4"/>
<reference evidence="2" key="1">
    <citation type="journal article" date="2015" name="Nature">
        <title>Complex archaea that bridge the gap between prokaryotes and eukaryotes.</title>
        <authorList>
            <person name="Spang A."/>
            <person name="Saw J.H."/>
            <person name="Jorgensen S.L."/>
            <person name="Zaremba-Niedzwiedzka K."/>
            <person name="Martijn J."/>
            <person name="Lind A.E."/>
            <person name="van Eijk R."/>
            <person name="Schleper C."/>
            <person name="Guy L."/>
            <person name="Ettema T.J."/>
        </authorList>
    </citation>
    <scope>NUCLEOTIDE SEQUENCE</scope>
</reference>
<proteinExistence type="predicted"/>
<dbReference type="EMBL" id="LAZR01000143">
    <property type="protein sequence ID" value="KKN86804.1"/>
    <property type="molecule type" value="Genomic_DNA"/>
</dbReference>
<gene>
    <name evidence="2" type="ORF">LCGC14_0263630</name>
</gene>
<dbReference type="Gene3D" id="1.10.1740.10">
    <property type="match status" value="1"/>
</dbReference>
<comment type="caution">
    <text evidence="2">The sequence shown here is derived from an EMBL/GenBank/DDBJ whole genome shotgun (WGS) entry which is preliminary data.</text>
</comment>
<dbReference type="GO" id="GO:0006352">
    <property type="term" value="P:DNA-templated transcription initiation"/>
    <property type="evidence" value="ECO:0007669"/>
    <property type="project" value="InterPro"/>
</dbReference>